<dbReference type="InterPro" id="IPR025975">
    <property type="entry name" value="Polysacc_lyase"/>
</dbReference>
<evidence type="ECO:0000313" key="2">
    <source>
        <dbReference type="EMBL" id="SET58954.1"/>
    </source>
</evidence>
<keyword evidence="2" id="KW-0456">Lyase</keyword>
<keyword evidence="3" id="KW-1185">Reference proteome</keyword>
<accession>A0A1I0FKW7</accession>
<gene>
    <name evidence="2" type="ORF">SAMN05443639_103460</name>
</gene>
<organism evidence="2 3">
    <name type="scientific">Stigmatella erecta</name>
    <dbReference type="NCBI Taxonomy" id="83460"/>
    <lineage>
        <taxon>Bacteria</taxon>
        <taxon>Pseudomonadati</taxon>
        <taxon>Myxococcota</taxon>
        <taxon>Myxococcia</taxon>
        <taxon>Myxococcales</taxon>
        <taxon>Cystobacterineae</taxon>
        <taxon>Archangiaceae</taxon>
        <taxon>Stigmatella</taxon>
    </lineage>
</organism>
<proteinExistence type="predicted"/>
<feature type="signal peptide" evidence="1">
    <location>
        <begin position="1"/>
        <end position="29"/>
    </location>
</feature>
<dbReference type="Gene3D" id="2.60.120.560">
    <property type="entry name" value="Exo-inulinase, domain 1"/>
    <property type="match status" value="1"/>
</dbReference>
<protein>
    <submittedName>
        <fullName evidence="2">Polysaccharide lyase</fullName>
    </submittedName>
</protein>
<dbReference type="RefSeq" id="WP_093518083.1">
    <property type="nucleotide sequence ID" value="NZ_FOIJ01000003.1"/>
</dbReference>
<evidence type="ECO:0000256" key="1">
    <source>
        <dbReference type="SAM" id="SignalP"/>
    </source>
</evidence>
<feature type="chain" id="PRO_5011623359" evidence="1">
    <location>
        <begin position="30"/>
        <end position="451"/>
    </location>
</feature>
<dbReference type="AlphaFoldDB" id="A0A1I0FKW7"/>
<reference evidence="3" key="1">
    <citation type="submission" date="2016-10" db="EMBL/GenBank/DDBJ databases">
        <authorList>
            <person name="Varghese N."/>
            <person name="Submissions S."/>
        </authorList>
    </citation>
    <scope>NUCLEOTIDE SEQUENCE [LARGE SCALE GENOMIC DNA]</scope>
    <source>
        <strain evidence="3">DSM 16858</strain>
    </source>
</reference>
<name>A0A1I0FKW7_9BACT</name>
<dbReference type="Gene3D" id="2.60.120.200">
    <property type="match status" value="1"/>
</dbReference>
<dbReference type="EMBL" id="FOIJ01000003">
    <property type="protein sequence ID" value="SET58954.1"/>
    <property type="molecule type" value="Genomic_DNA"/>
</dbReference>
<evidence type="ECO:0000313" key="3">
    <source>
        <dbReference type="Proteomes" id="UP000199181"/>
    </source>
</evidence>
<sequence length="451" mass="48643">MKRTSGKVAVASRAAGLWLVCGLTASAGAAELFKGDYETGNFSQYGSVEGHSGEIWTQSALARGGAYAQKVTVLQTERDLGGSAWRAETVKDNGLGGKAGQTLWYGFSYYIPADWVDDPSTGEVIWQLHEFPDACETWRSPYLALYAQGNTVKLVRRYDSKACTVGNTPEGIATVATTPLLKGQWVDVVIKAQFSYTSSGRTQYWVNGQLVGDQMGGNIYNDIRPGYLKIGLYRWEWKNTAIPSRTMYHDEVRVGDANSSYAEVAPRGNPSPPTAVISEDFSAANTRFTTVSGGTWAVTGGQLTLTSAVPPVGQSLGNIRVHNTAVTGDFEYTVDASVPASAEVWDDFAVVFNYRDSSNYTFASFNESNDANTHGILKYENGILTQLADFGGAITAGTVYNIKVIRTGSRVQVYRNGFLEAQVTDAPFTGGKVGVGTKNNAGAFDNLTVRQ</sequence>
<dbReference type="Proteomes" id="UP000199181">
    <property type="component" value="Unassembled WGS sequence"/>
</dbReference>
<dbReference type="GO" id="GO:0016829">
    <property type="term" value="F:lyase activity"/>
    <property type="evidence" value="ECO:0007669"/>
    <property type="project" value="UniProtKB-KW"/>
</dbReference>
<keyword evidence="1" id="KW-0732">Signal</keyword>
<dbReference type="Pfam" id="PF14099">
    <property type="entry name" value="Polysacc_lyase"/>
    <property type="match status" value="1"/>
</dbReference>